<dbReference type="InterPro" id="IPR050883">
    <property type="entry name" value="PNGase"/>
</dbReference>
<dbReference type="NCBIfam" id="TIGR01180">
    <property type="entry name" value="aman2_put"/>
    <property type="match status" value="1"/>
</dbReference>
<dbReference type="Proteomes" id="UP001610444">
    <property type="component" value="Unassembled WGS sequence"/>
</dbReference>
<keyword evidence="1" id="KW-0732">Signal</keyword>
<dbReference type="InterPro" id="IPR041371">
    <property type="entry name" value="GH92_N"/>
</dbReference>
<dbReference type="Gene3D" id="1.20.1050.60">
    <property type="entry name" value="alpha-1,2-mannosidase"/>
    <property type="match status" value="1"/>
</dbReference>
<dbReference type="PANTHER" id="PTHR12143">
    <property type="entry name" value="PEPTIDE N-GLYCANASE PNGASE -RELATED"/>
    <property type="match status" value="1"/>
</dbReference>
<dbReference type="Gene3D" id="3.30.2080.10">
    <property type="entry name" value="GH92 mannosidase domain"/>
    <property type="match status" value="1"/>
</dbReference>
<dbReference type="Gene3D" id="2.70.98.10">
    <property type="match status" value="1"/>
</dbReference>
<dbReference type="EMBL" id="JBFXLR010000081">
    <property type="protein sequence ID" value="KAL2838781.1"/>
    <property type="molecule type" value="Genomic_DNA"/>
</dbReference>
<evidence type="ECO:0000259" key="3">
    <source>
        <dbReference type="Pfam" id="PF17678"/>
    </source>
</evidence>
<evidence type="ECO:0000256" key="1">
    <source>
        <dbReference type="SAM" id="SignalP"/>
    </source>
</evidence>
<feature type="signal peptide" evidence="1">
    <location>
        <begin position="1"/>
        <end position="22"/>
    </location>
</feature>
<feature type="domain" description="Glycosyl hydrolase family 92 N-terminal" evidence="3">
    <location>
        <begin position="29"/>
        <end position="303"/>
    </location>
</feature>
<proteinExistence type="predicted"/>
<comment type="caution">
    <text evidence="4">The sequence shown here is derived from an EMBL/GenBank/DDBJ whole genome shotgun (WGS) entry which is preliminary data.</text>
</comment>
<evidence type="ECO:0000259" key="2">
    <source>
        <dbReference type="Pfam" id="PF07971"/>
    </source>
</evidence>
<name>A0ABR4JFY5_9EURO</name>
<protein>
    <submittedName>
        <fullName evidence="4">Glycosyl hydrolase family 92-domain-containing protein</fullName>
    </submittedName>
</protein>
<dbReference type="Pfam" id="PF17678">
    <property type="entry name" value="Glyco_hydro_92N"/>
    <property type="match status" value="1"/>
</dbReference>
<sequence>MQFLTCFPRALWVLSCAIVATAQIDYSQYVNPFIGAEGPFPGQGYGGGDIFVGGARPFGVAKVGIDTTAANWSVAMLNGGWTPDGNVTAITMMHESGTGGAPKYGIIPQMPLTSISPPVNILDNLTYHQPRIGQDTASVGYFKTQLQNGVQIELSASRHAGIMQYRFPHGEKHVLVDVSHYLPGSPFDPNGQFYVGGEIQLHESGQSYSGYGTYIGGWNNGAPFTVYFYGEFDIKPESAQVFRGPNTDPMRGSQGLANGQPSFPIYDNSTDKESSGPMNDRVGAVFSWNPDTEARIISKVGISFISVEKARAFIRSEIPSWTLSDTVESAVKEWNEDVFSKIQVALDDTANLTNVRLLYSSLYFIHLMPSDRTGENPLWESDEPSWDDFYTLWDIFRCTVSFYHIFQPTYYESMIRGLIDIWRHQGFLPDGRSGNWNGLVQGGSNADNVLADAYVKGLRGAINWTDGYAAMKTNAEKVPYNTYDPTDFTASTKEGRGALLDWLELGYVSQDRSTRCISRTVEYSLNDFALSQVAAGEMPEDRDTYLRRSAGWQKIWNAEVESLGFTGFLAPRFSNGEFNNSGYDPLYCYECEWHAYTYEGVPWEYSFVIPHDMKTLIDLMGGPETFEARLDLVFKPNTSVQPLGPNGAGITTLMNIGNEPDFATPYLYNYINKQYKSVQRSRELAYQYFHDAPNGLPGNSDAGAMNTWLLWQMLGMYPLVTTNVYLLVSPWFPDLNMTINGDKNLRIIATGLEDGIFVQSVWINGALWEKNWFEHEDVMVDGGVIEFELGGEMKMWEVDVPPSLGHVEL</sequence>
<dbReference type="Pfam" id="PF07971">
    <property type="entry name" value="Glyco_hydro_92"/>
    <property type="match status" value="1"/>
</dbReference>
<dbReference type="PANTHER" id="PTHR12143:SF27">
    <property type="entry name" value="ALPHA-1,2-MANNOSIDASE FAMILY PROTEIN (AFU_ORTHOLOGUE AFUA_5G10520)"/>
    <property type="match status" value="1"/>
</dbReference>
<feature type="chain" id="PRO_5046656384" evidence="1">
    <location>
        <begin position="23"/>
        <end position="809"/>
    </location>
</feature>
<keyword evidence="4" id="KW-0378">Hydrolase</keyword>
<accession>A0ABR4JFY5</accession>
<dbReference type="InterPro" id="IPR014718">
    <property type="entry name" value="GH-type_carb-bd"/>
</dbReference>
<evidence type="ECO:0000313" key="4">
    <source>
        <dbReference type="EMBL" id="KAL2838781.1"/>
    </source>
</evidence>
<organism evidence="4 5">
    <name type="scientific">Aspergillus pseudodeflectus</name>
    <dbReference type="NCBI Taxonomy" id="176178"/>
    <lineage>
        <taxon>Eukaryota</taxon>
        <taxon>Fungi</taxon>
        <taxon>Dikarya</taxon>
        <taxon>Ascomycota</taxon>
        <taxon>Pezizomycotina</taxon>
        <taxon>Eurotiomycetes</taxon>
        <taxon>Eurotiomycetidae</taxon>
        <taxon>Eurotiales</taxon>
        <taxon>Aspergillaceae</taxon>
        <taxon>Aspergillus</taxon>
        <taxon>Aspergillus subgen. Nidulantes</taxon>
    </lineage>
</organism>
<dbReference type="InterPro" id="IPR005887">
    <property type="entry name" value="GH92_a_mannosidase_put"/>
</dbReference>
<dbReference type="GeneID" id="98163948"/>
<dbReference type="SUPFAM" id="SSF48208">
    <property type="entry name" value="Six-hairpin glycosidases"/>
    <property type="match status" value="1"/>
</dbReference>
<dbReference type="InterPro" id="IPR008928">
    <property type="entry name" value="6-hairpin_glycosidase_sf"/>
</dbReference>
<dbReference type="Gene3D" id="1.20.1610.10">
    <property type="entry name" value="alpha-1,2-mannosidases domains"/>
    <property type="match status" value="1"/>
</dbReference>
<keyword evidence="5" id="KW-1185">Reference proteome</keyword>
<dbReference type="RefSeq" id="XP_070893210.1">
    <property type="nucleotide sequence ID" value="XM_071048784.1"/>
</dbReference>
<dbReference type="InterPro" id="IPR012939">
    <property type="entry name" value="Glyco_hydro_92"/>
</dbReference>
<feature type="domain" description="Glycosyl hydrolase family 92" evidence="2">
    <location>
        <begin position="309"/>
        <end position="790"/>
    </location>
</feature>
<evidence type="ECO:0000313" key="5">
    <source>
        <dbReference type="Proteomes" id="UP001610444"/>
    </source>
</evidence>
<dbReference type="GO" id="GO:0016787">
    <property type="term" value="F:hydrolase activity"/>
    <property type="evidence" value="ECO:0007669"/>
    <property type="project" value="UniProtKB-KW"/>
</dbReference>
<reference evidence="4 5" key="1">
    <citation type="submission" date="2024-07" db="EMBL/GenBank/DDBJ databases">
        <title>Section-level genome sequencing and comparative genomics of Aspergillus sections Usti and Cavernicolus.</title>
        <authorList>
            <consortium name="Lawrence Berkeley National Laboratory"/>
            <person name="Nybo J.L."/>
            <person name="Vesth T.C."/>
            <person name="Theobald S."/>
            <person name="Frisvad J.C."/>
            <person name="Larsen T.O."/>
            <person name="Kjaerboelling I."/>
            <person name="Rothschild-Mancinelli K."/>
            <person name="Lyhne E.K."/>
            <person name="Kogle M.E."/>
            <person name="Barry K."/>
            <person name="Clum A."/>
            <person name="Na H."/>
            <person name="Ledsgaard L."/>
            <person name="Lin J."/>
            <person name="Lipzen A."/>
            <person name="Kuo A."/>
            <person name="Riley R."/>
            <person name="Mondo S."/>
            <person name="LaButti K."/>
            <person name="Haridas S."/>
            <person name="Pangalinan J."/>
            <person name="Salamov A.A."/>
            <person name="Simmons B.A."/>
            <person name="Magnuson J.K."/>
            <person name="Chen J."/>
            <person name="Drula E."/>
            <person name="Henrissat B."/>
            <person name="Wiebenga A."/>
            <person name="Lubbers R.J."/>
            <person name="Gomes A.C."/>
            <person name="Macurrencykelacurrency M.R."/>
            <person name="Stajich J."/>
            <person name="Grigoriev I.V."/>
            <person name="Mortensen U.H."/>
            <person name="De vries R.P."/>
            <person name="Baker S.E."/>
            <person name="Andersen M.R."/>
        </authorList>
    </citation>
    <scope>NUCLEOTIDE SEQUENCE [LARGE SCALE GENOMIC DNA]</scope>
    <source>
        <strain evidence="4 5">CBS 756.74</strain>
    </source>
</reference>
<gene>
    <name evidence="4" type="ORF">BJX68DRAFT_279716</name>
</gene>